<dbReference type="InterPro" id="IPR001876">
    <property type="entry name" value="Znf_RanBP2"/>
</dbReference>
<comment type="caution">
    <text evidence="6">The sequence shown here is derived from an EMBL/GenBank/DDBJ whole genome shotgun (WGS) entry which is preliminary data.</text>
</comment>
<name>A0ABQ6MMW6_9STRA</name>
<keyword evidence="2 4" id="KW-0863">Zinc-finger</keyword>
<evidence type="ECO:0000256" key="1">
    <source>
        <dbReference type="ARBA" id="ARBA00022723"/>
    </source>
</evidence>
<accession>A0ABQ6MMW6</accession>
<evidence type="ECO:0000256" key="2">
    <source>
        <dbReference type="ARBA" id="ARBA00022771"/>
    </source>
</evidence>
<feature type="non-terminal residue" evidence="6">
    <location>
        <position position="428"/>
    </location>
</feature>
<reference evidence="6 7" key="1">
    <citation type="journal article" date="2023" name="Commun. Biol.">
        <title>Genome analysis of Parmales, the sister group of diatoms, reveals the evolutionary specialization of diatoms from phago-mixotrophs to photoautotrophs.</title>
        <authorList>
            <person name="Ban H."/>
            <person name="Sato S."/>
            <person name="Yoshikawa S."/>
            <person name="Yamada K."/>
            <person name="Nakamura Y."/>
            <person name="Ichinomiya M."/>
            <person name="Sato N."/>
            <person name="Blanc-Mathieu R."/>
            <person name="Endo H."/>
            <person name="Kuwata A."/>
            <person name="Ogata H."/>
        </authorList>
    </citation>
    <scope>NUCLEOTIDE SEQUENCE [LARGE SCALE GENOMIC DNA]</scope>
</reference>
<evidence type="ECO:0000259" key="5">
    <source>
        <dbReference type="PROSITE" id="PS50199"/>
    </source>
</evidence>
<evidence type="ECO:0000256" key="4">
    <source>
        <dbReference type="PROSITE-ProRule" id="PRU00322"/>
    </source>
</evidence>
<sequence length="428" mass="45154">MDAQVASALIIIRQRLQACFLELVGDGGGLGGGGSSPEAKATLQTTATVIQHSFAHLAARAGMGQPVNIPMGGGGGFQDDSRPGDWTCPKCRASNFASRQQCFKYISIGEHDSELLITTEGGMVLRRCLEGTGCNPQTRSSVMMQYGGSNIRGIGVLDETYIVADYGTNKIYECPLTSVGISKYDCEVFAHNPQGTFWDPFNVLRIEVALAMMDAYNSTVSNSHPTFAHDLALEVSAAGYITGTNFTTTIEGEIMYNKYAPAHKSLTASVVIPYAGDWSVSVTQGTYNVQHFLGSPRLITVAAAATDPASSTTKLSSNLEVGGLLTASISTFDEHGNPTTDPSDALTYWLNDDSTPALLDGNTVSAQVEVPGLQLLHVAVNGVEIGGSPYSFSVTGDLACPPGFTPVDNMCERCANGFVKLDATSAPC</sequence>
<dbReference type="PROSITE" id="PS50199">
    <property type="entry name" value="ZF_RANBP2_2"/>
    <property type="match status" value="1"/>
</dbReference>
<dbReference type="Pfam" id="PF00641">
    <property type="entry name" value="Zn_ribbon_RanBP"/>
    <property type="match status" value="1"/>
</dbReference>
<gene>
    <name evidence="6" type="ORF">TeGR_g8336</name>
</gene>
<dbReference type="Proteomes" id="UP001165060">
    <property type="component" value="Unassembled WGS sequence"/>
</dbReference>
<dbReference type="InterPro" id="IPR036443">
    <property type="entry name" value="Znf_RanBP2_sf"/>
</dbReference>
<protein>
    <recommendedName>
        <fullName evidence="5">RanBP2-type domain-containing protein</fullName>
    </recommendedName>
</protein>
<dbReference type="EMBL" id="BRYB01000369">
    <property type="protein sequence ID" value="GMI28689.1"/>
    <property type="molecule type" value="Genomic_DNA"/>
</dbReference>
<keyword evidence="7" id="KW-1185">Reference proteome</keyword>
<keyword evidence="3" id="KW-0862">Zinc</keyword>
<organism evidence="6 7">
    <name type="scientific">Tetraparma gracilis</name>
    <dbReference type="NCBI Taxonomy" id="2962635"/>
    <lineage>
        <taxon>Eukaryota</taxon>
        <taxon>Sar</taxon>
        <taxon>Stramenopiles</taxon>
        <taxon>Ochrophyta</taxon>
        <taxon>Bolidophyceae</taxon>
        <taxon>Parmales</taxon>
        <taxon>Triparmaceae</taxon>
        <taxon>Tetraparma</taxon>
    </lineage>
</organism>
<keyword evidence="1" id="KW-0479">Metal-binding</keyword>
<feature type="domain" description="RanBP2-type" evidence="5">
    <location>
        <begin position="82"/>
        <end position="104"/>
    </location>
</feature>
<evidence type="ECO:0000313" key="7">
    <source>
        <dbReference type="Proteomes" id="UP001165060"/>
    </source>
</evidence>
<dbReference type="SUPFAM" id="SSF90209">
    <property type="entry name" value="Ran binding protein zinc finger-like"/>
    <property type="match status" value="1"/>
</dbReference>
<proteinExistence type="predicted"/>
<evidence type="ECO:0000256" key="3">
    <source>
        <dbReference type="ARBA" id="ARBA00022833"/>
    </source>
</evidence>
<evidence type="ECO:0000313" key="6">
    <source>
        <dbReference type="EMBL" id="GMI28689.1"/>
    </source>
</evidence>
<dbReference type="Gene3D" id="4.10.1060.10">
    <property type="entry name" value="Zinc finger, RanBP2-type"/>
    <property type="match status" value="1"/>
</dbReference>